<dbReference type="InterPro" id="IPR008727">
    <property type="entry name" value="PAAR_motif"/>
</dbReference>
<evidence type="ECO:0000313" key="2">
    <source>
        <dbReference type="Proteomes" id="UP001216828"/>
    </source>
</evidence>
<gene>
    <name evidence="1" type="ORF">K5L94_07240</name>
</gene>
<protein>
    <submittedName>
        <fullName evidence="1">PAAR domain-containing protein</fullName>
    </submittedName>
</protein>
<keyword evidence="2" id="KW-1185">Reference proteome</keyword>
<organism evidence="1 2">
    <name type="scientific">Stenotrophomonas forensis</name>
    <dbReference type="NCBI Taxonomy" id="2871169"/>
    <lineage>
        <taxon>Bacteria</taxon>
        <taxon>Pseudomonadati</taxon>
        <taxon>Pseudomonadota</taxon>
        <taxon>Gammaproteobacteria</taxon>
        <taxon>Lysobacterales</taxon>
        <taxon>Lysobacteraceae</taxon>
        <taxon>Stenotrophomonas</taxon>
        <taxon>Stenotrophomonas maltophilia group</taxon>
    </lineage>
</organism>
<evidence type="ECO:0000313" key="1">
    <source>
        <dbReference type="EMBL" id="WDM65071.1"/>
    </source>
</evidence>
<sequence>MARMWIVVGDATTGGGRVLTGSSNTDIEGKAVACVGDKATCPKHGGTFEIVTGDPTLIVDGKPIAREGDSLACGCRLLGGAQSLVYVVDGGGGASVSAAPTAPAEVNLWSAGPPSSGFVARDVAATREVVLHCHYGDLDCTPARGVSYRATLSDGRVFSGHLDDEGRARLPQVSVGPVQVIYQHEADSADSAEIEACRERLRVALQRIVQQTRQDFAADWRQWNSANSAHRAFLMELNRIEGQTKGAWDWVSGSVETVWQLAVLRFKADAELRELSGLLLAGDWNGLDARIAGHRAAGEQVLDKASTIKEQLILLFDDGPTWQLLATFPAYWAKAVPPDELQELTQRYGSQFALDVVISVLLGAFSAGTAGTAYGGAAWAARIGRLGQRLAALLDELGEAFTALARALRARKRRHTESRAPDADGVVETRLPRTRAAGAAFGEARAHQAMLDKGLTPVGKTDGVYRPGENGIDGVYSHPDPPPDYVITEAKYNTGRLGGPYRDGTRQMDDEWIGKRLEAKVGKDEAEKIVEALEEGRVEKLVVRVAEDGTVGTVRID</sequence>
<reference evidence="1 2" key="1">
    <citation type="submission" date="2021-08" db="EMBL/GenBank/DDBJ databases">
        <title>Stenotrophomonas forensis sp. nov., isolated from contaminated viral transport media.</title>
        <authorList>
            <person name="Nguyen S.V."/>
            <person name="Edwards D."/>
            <person name="Scott S."/>
            <person name="Doss J."/>
            <person name="Merid S."/>
            <person name="Zelaya E."/>
            <person name="Maza C."/>
            <person name="Mann M."/>
            <person name="Hamilton B."/>
            <person name="Blackwell R."/>
            <person name="Tran A."/>
            <person name="Hauser J."/>
        </authorList>
    </citation>
    <scope>NUCLEOTIDE SEQUENCE [LARGE SCALE GENOMIC DNA]</scope>
    <source>
        <strain evidence="1 2">DFS-20110405</strain>
    </source>
</reference>
<dbReference type="Pfam" id="PF05488">
    <property type="entry name" value="PAAR_motif"/>
    <property type="match status" value="1"/>
</dbReference>
<dbReference type="EMBL" id="CP082270">
    <property type="protein sequence ID" value="WDM65071.1"/>
    <property type="molecule type" value="Genomic_DNA"/>
</dbReference>
<dbReference type="Proteomes" id="UP001216828">
    <property type="component" value="Chromosome"/>
</dbReference>
<dbReference type="CDD" id="cd20733">
    <property type="entry name" value="PoNe_PAAR-like"/>
    <property type="match status" value="1"/>
</dbReference>
<name>A0ABY7Y528_9GAMM</name>
<accession>A0ABY7Y528</accession>
<dbReference type="Gene3D" id="2.60.200.60">
    <property type="match status" value="1"/>
</dbReference>
<dbReference type="CDD" id="cd14744">
    <property type="entry name" value="PAAR_CT_2"/>
    <property type="match status" value="1"/>
</dbReference>
<proteinExistence type="predicted"/>